<dbReference type="PROSITE" id="PS01186">
    <property type="entry name" value="EGF_2"/>
    <property type="match status" value="2"/>
</dbReference>
<keyword evidence="9" id="KW-1185">Reference proteome</keyword>
<sequence>MSHIDECITLAPCHNGGTCENLDGFYSCNCPQGWSGQNCSQDINECSSSNFCENRGLCYNLIGTFRCICSAGWNGTNCEN</sequence>
<comment type="caution">
    <text evidence="6">Lacks conserved residue(s) required for the propagation of feature annotation.</text>
</comment>
<dbReference type="PANTHER" id="PTHR45836">
    <property type="entry name" value="SLIT HOMOLOG"/>
    <property type="match status" value="1"/>
</dbReference>
<dbReference type="PROSITE" id="PS50026">
    <property type="entry name" value="EGF_3"/>
    <property type="match status" value="2"/>
</dbReference>
<protein>
    <submittedName>
        <fullName evidence="8">FAT4-like protein</fullName>
    </submittedName>
</protein>
<dbReference type="InterPro" id="IPR018097">
    <property type="entry name" value="EGF_Ca-bd_CS"/>
</dbReference>
<dbReference type="SMART" id="SM00179">
    <property type="entry name" value="EGF_CA"/>
    <property type="match status" value="2"/>
</dbReference>
<evidence type="ECO:0000313" key="8">
    <source>
        <dbReference type="EMBL" id="WAQ98693.1"/>
    </source>
</evidence>
<accession>A0ABY7DPA0</accession>
<dbReference type="EMBL" id="CP111014">
    <property type="protein sequence ID" value="WAQ98693.1"/>
    <property type="molecule type" value="Genomic_DNA"/>
</dbReference>
<name>A0ABY7DPA0_MYAAR</name>
<evidence type="ECO:0000256" key="4">
    <source>
        <dbReference type="ARBA" id="ARBA00023157"/>
    </source>
</evidence>
<evidence type="ECO:0000256" key="3">
    <source>
        <dbReference type="ARBA" id="ARBA00022737"/>
    </source>
</evidence>
<evidence type="ECO:0000256" key="1">
    <source>
        <dbReference type="ARBA" id="ARBA00022536"/>
    </source>
</evidence>
<keyword evidence="3" id="KW-0677">Repeat</keyword>
<organism evidence="8 9">
    <name type="scientific">Mya arenaria</name>
    <name type="common">Soft-shell clam</name>
    <dbReference type="NCBI Taxonomy" id="6604"/>
    <lineage>
        <taxon>Eukaryota</taxon>
        <taxon>Metazoa</taxon>
        <taxon>Spiralia</taxon>
        <taxon>Lophotrochozoa</taxon>
        <taxon>Mollusca</taxon>
        <taxon>Bivalvia</taxon>
        <taxon>Autobranchia</taxon>
        <taxon>Heteroconchia</taxon>
        <taxon>Euheterodonta</taxon>
        <taxon>Imparidentia</taxon>
        <taxon>Neoheterodontei</taxon>
        <taxon>Myida</taxon>
        <taxon>Myoidea</taxon>
        <taxon>Myidae</taxon>
        <taxon>Mya</taxon>
    </lineage>
</organism>
<feature type="disulfide bond" evidence="6">
    <location>
        <begin position="69"/>
        <end position="78"/>
    </location>
</feature>
<proteinExistence type="predicted"/>
<feature type="disulfide bond" evidence="6">
    <location>
        <begin position="30"/>
        <end position="39"/>
    </location>
</feature>
<evidence type="ECO:0000259" key="7">
    <source>
        <dbReference type="PROSITE" id="PS50026"/>
    </source>
</evidence>
<evidence type="ECO:0000256" key="2">
    <source>
        <dbReference type="ARBA" id="ARBA00022729"/>
    </source>
</evidence>
<keyword evidence="5" id="KW-0325">Glycoprotein</keyword>
<reference evidence="8" key="1">
    <citation type="submission" date="2022-11" db="EMBL/GenBank/DDBJ databases">
        <title>Centuries of genome instability and evolution in soft-shell clam transmissible cancer (bioRxiv).</title>
        <authorList>
            <person name="Hart S.F.M."/>
            <person name="Yonemitsu M.A."/>
            <person name="Giersch R.M."/>
            <person name="Beal B.F."/>
            <person name="Arriagada G."/>
            <person name="Davis B.W."/>
            <person name="Ostrander E.A."/>
            <person name="Goff S.P."/>
            <person name="Metzger M.J."/>
        </authorList>
    </citation>
    <scope>NUCLEOTIDE SEQUENCE</scope>
    <source>
        <strain evidence="8">MELC-2E11</strain>
        <tissue evidence="8">Siphon/mantle</tissue>
    </source>
</reference>
<dbReference type="SUPFAM" id="SSF57196">
    <property type="entry name" value="EGF/Laminin"/>
    <property type="match status" value="2"/>
</dbReference>
<evidence type="ECO:0000256" key="5">
    <source>
        <dbReference type="ARBA" id="ARBA00023180"/>
    </source>
</evidence>
<feature type="domain" description="EGF-like" evidence="7">
    <location>
        <begin position="42"/>
        <end position="79"/>
    </location>
</feature>
<dbReference type="InterPro" id="IPR000152">
    <property type="entry name" value="EGF-type_Asp/Asn_hydroxyl_site"/>
</dbReference>
<dbReference type="Gene3D" id="2.10.25.10">
    <property type="entry name" value="Laminin"/>
    <property type="match status" value="2"/>
</dbReference>
<keyword evidence="2" id="KW-0732">Signal</keyword>
<dbReference type="InterPro" id="IPR001881">
    <property type="entry name" value="EGF-like_Ca-bd_dom"/>
</dbReference>
<keyword evidence="4 6" id="KW-1015">Disulfide bond</keyword>
<dbReference type="InterPro" id="IPR049883">
    <property type="entry name" value="NOTCH1_EGF-like"/>
</dbReference>
<dbReference type="PROSITE" id="PS00010">
    <property type="entry name" value="ASX_HYDROXYL"/>
    <property type="match status" value="2"/>
</dbReference>
<evidence type="ECO:0000313" key="9">
    <source>
        <dbReference type="Proteomes" id="UP001164746"/>
    </source>
</evidence>
<dbReference type="Proteomes" id="UP001164746">
    <property type="component" value="Chromosome 3"/>
</dbReference>
<gene>
    <name evidence="8" type="ORF">MAR_023066</name>
</gene>
<dbReference type="PROSITE" id="PS00022">
    <property type="entry name" value="EGF_1"/>
    <property type="match status" value="2"/>
</dbReference>
<dbReference type="InterPro" id="IPR051355">
    <property type="entry name" value="Notch/Slit_guidance"/>
</dbReference>
<dbReference type="Pfam" id="PF07645">
    <property type="entry name" value="EGF_CA"/>
    <property type="match status" value="2"/>
</dbReference>
<keyword evidence="1 6" id="KW-0245">EGF-like domain</keyword>
<dbReference type="PROSITE" id="PS01187">
    <property type="entry name" value="EGF_CA"/>
    <property type="match status" value="1"/>
</dbReference>
<dbReference type="InterPro" id="IPR000742">
    <property type="entry name" value="EGF"/>
</dbReference>
<evidence type="ECO:0000256" key="6">
    <source>
        <dbReference type="PROSITE-ProRule" id="PRU00076"/>
    </source>
</evidence>
<dbReference type="SMART" id="SM00181">
    <property type="entry name" value="EGF"/>
    <property type="match status" value="2"/>
</dbReference>
<dbReference type="CDD" id="cd00054">
    <property type="entry name" value="EGF_CA"/>
    <property type="match status" value="2"/>
</dbReference>
<feature type="domain" description="EGF-like" evidence="7">
    <location>
        <begin position="3"/>
        <end position="40"/>
    </location>
</feature>
<dbReference type="PANTHER" id="PTHR45836:SF23">
    <property type="entry name" value="NEUROGENIC LOCUS NOTCH HOMOLOG PROTEIN 1"/>
    <property type="match status" value="1"/>
</dbReference>
<feature type="non-terminal residue" evidence="8">
    <location>
        <position position="80"/>
    </location>
</feature>